<evidence type="ECO:0000256" key="2">
    <source>
        <dbReference type="SAM" id="Phobius"/>
    </source>
</evidence>
<accession>A0A8H3CZM6</accession>
<feature type="region of interest" description="Disordered" evidence="1">
    <location>
        <begin position="1"/>
        <end position="22"/>
    </location>
</feature>
<name>A0A8H3CZM6_9AGAM</name>
<evidence type="ECO:0000256" key="1">
    <source>
        <dbReference type="SAM" id="MobiDB-lite"/>
    </source>
</evidence>
<keyword evidence="2" id="KW-1133">Transmembrane helix</keyword>
<evidence type="ECO:0000313" key="3">
    <source>
        <dbReference type="EMBL" id="CAE6504185.1"/>
    </source>
</evidence>
<gene>
    <name evidence="3" type="ORF">RDB_LOCUS99211</name>
</gene>
<proteinExistence type="predicted"/>
<dbReference type="AlphaFoldDB" id="A0A8H3CZM6"/>
<keyword evidence="2" id="KW-0812">Transmembrane</keyword>
<dbReference type="EMBL" id="CAJMWZ010005316">
    <property type="protein sequence ID" value="CAE6504185.1"/>
    <property type="molecule type" value="Genomic_DNA"/>
</dbReference>
<evidence type="ECO:0000313" key="4">
    <source>
        <dbReference type="Proteomes" id="UP000663850"/>
    </source>
</evidence>
<sequence>MSIPFAELNSPSKPTIGGPQPTTVEKIISLPTPVGSSGTTYSRHKPGPLFRNTRHILILGLALLVVSTLFYIYEKWKWVPQYPVRSSGTQSNVSYDYMDDWHDCLGCSQPRYDSCCM</sequence>
<protein>
    <submittedName>
        <fullName evidence="3">Uncharacterized protein</fullName>
    </submittedName>
</protein>
<organism evidence="3 4">
    <name type="scientific">Rhizoctonia solani</name>
    <dbReference type="NCBI Taxonomy" id="456999"/>
    <lineage>
        <taxon>Eukaryota</taxon>
        <taxon>Fungi</taxon>
        <taxon>Dikarya</taxon>
        <taxon>Basidiomycota</taxon>
        <taxon>Agaricomycotina</taxon>
        <taxon>Agaricomycetes</taxon>
        <taxon>Cantharellales</taxon>
        <taxon>Ceratobasidiaceae</taxon>
        <taxon>Rhizoctonia</taxon>
    </lineage>
</organism>
<dbReference type="Proteomes" id="UP000663850">
    <property type="component" value="Unassembled WGS sequence"/>
</dbReference>
<keyword evidence="2" id="KW-0472">Membrane</keyword>
<feature type="transmembrane region" description="Helical" evidence="2">
    <location>
        <begin position="55"/>
        <end position="73"/>
    </location>
</feature>
<comment type="caution">
    <text evidence="3">The sequence shown here is derived from an EMBL/GenBank/DDBJ whole genome shotgun (WGS) entry which is preliminary data.</text>
</comment>
<reference evidence="3" key="1">
    <citation type="submission" date="2021-01" db="EMBL/GenBank/DDBJ databases">
        <authorList>
            <person name="Kaushik A."/>
        </authorList>
    </citation>
    <scope>NUCLEOTIDE SEQUENCE</scope>
    <source>
        <strain evidence="3">Type strain: AG8-Rh-89/</strain>
    </source>
</reference>